<evidence type="ECO:0000259" key="2">
    <source>
        <dbReference type="Pfam" id="PF09922"/>
    </source>
</evidence>
<feature type="chain" id="PRO_5039406386" description="DUF2154 domain-containing protein" evidence="1">
    <location>
        <begin position="20"/>
        <end position="239"/>
    </location>
</feature>
<dbReference type="EMBL" id="RBZN01000051">
    <property type="protein sequence ID" value="RKQ13993.1"/>
    <property type="molecule type" value="Genomic_DNA"/>
</dbReference>
<comment type="caution">
    <text evidence="4">The sequence shown here is derived from an EMBL/GenBank/DDBJ whole genome shotgun (WGS) entry which is preliminary data.</text>
</comment>
<evidence type="ECO:0000256" key="1">
    <source>
        <dbReference type="SAM" id="SignalP"/>
    </source>
</evidence>
<evidence type="ECO:0000313" key="4">
    <source>
        <dbReference type="EMBL" id="RKQ13993.1"/>
    </source>
</evidence>
<dbReference type="AlphaFoldDB" id="A0A494YV51"/>
<dbReference type="Proteomes" id="UP000272238">
    <property type="component" value="Unassembled WGS sequence"/>
</dbReference>
<name>A0A494YV51_9BACL</name>
<accession>A0A494YV51</accession>
<proteinExistence type="predicted"/>
<evidence type="ECO:0000313" key="5">
    <source>
        <dbReference type="Proteomes" id="UP000272238"/>
    </source>
</evidence>
<evidence type="ECO:0000259" key="3">
    <source>
        <dbReference type="Pfam" id="PF17115"/>
    </source>
</evidence>
<organism evidence="4 5">
    <name type="scientific">Ureibacillus endophyticus</name>
    <dbReference type="NCBI Taxonomy" id="1978490"/>
    <lineage>
        <taxon>Bacteria</taxon>
        <taxon>Bacillati</taxon>
        <taxon>Bacillota</taxon>
        <taxon>Bacilli</taxon>
        <taxon>Bacillales</taxon>
        <taxon>Caryophanaceae</taxon>
        <taxon>Ureibacillus</taxon>
    </lineage>
</organism>
<protein>
    <recommendedName>
        <fullName evidence="6">DUF2154 domain-containing protein</fullName>
    </recommendedName>
</protein>
<dbReference type="RefSeq" id="WP_121215614.1">
    <property type="nucleotide sequence ID" value="NZ_RBZN01000051.1"/>
</dbReference>
<evidence type="ECO:0008006" key="6">
    <source>
        <dbReference type="Google" id="ProtNLM"/>
    </source>
</evidence>
<feature type="domain" description="DUF2154" evidence="3">
    <location>
        <begin position="40"/>
        <end position="129"/>
    </location>
</feature>
<sequence length="239" mass="25859">MKKTFFMGIVIGAVVFATAGCNTIVSGDVKGETSISIKKDEVKQLDVELNLPVGELMVSKGAEEWVEGSIEYNKKKLEPEVIYNSKGKKGEVIIEQGNLNNLNLSEIKNEWNLELSEDVPMNLSVNSGASSTELDLKGLKLEKLDVEAGVGELRIDLGGNWENSFETNIETGVGPVTIILPSEVGVKIKSEKGIGTSNVEGFISQGEGVYLNEAYEDADVILTVNTEMGIGEITFKLDK</sequence>
<reference evidence="4 5" key="1">
    <citation type="journal article" date="2016" name="Antonie Van Leeuwenhoek">
        <title>Lysinibacillus endophyticus sp. nov., an indole-3-acetic acid producing endophytic bacterium isolated from corn root (Zea mays cv. Xinken-5).</title>
        <authorList>
            <person name="Yu J."/>
            <person name="Guan X."/>
            <person name="Liu C."/>
            <person name="Xiang W."/>
            <person name="Yu Z."/>
            <person name="Liu X."/>
            <person name="Wang G."/>
        </authorList>
    </citation>
    <scope>NUCLEOTIDE SEQUENCE [LARGE SCALE GENOMIC DNA]</scope>
    <source>
        <strain evidence="4 5">DSM 100506</strain>
    </source>
</reference>
<dbReference type="OrthoDB" id="2964960at2"/>
<gene>
    <name evidence="4" type="ORF">D8M03_14865</name>
</gene>
<dbReference type="InterPro" id="IPR031346">
    <property type="entry name" value="DUF2154_N"/>
</dbReference>
<keyword evidence="1" id="KW-0732">Signal</keyword>
<feature type="domain" description="Cell wall-active antibiotics response LiaF-like C-terminal" evidence="2">
    <location>
        <begin position="140"/>
        <end position="234"/>
    </location>
</feature>
<dbReference type="InterPro" id="IPR024425">
    <property type="entry name" value="LiaF-like_C"/>
</dbReference>
<feature type="signal peptide" evidence="1">
    <location>
        <begin position="1"/>
        <end position="19"/>
    </location>
</feature>
<dbReference type="Pfam" id="PF17115">
    <property type="entry name" value="Toast_rack_N"/>
    <property type="match status" value="1"/>
</dbReference>
<dbReference type="PROSITE" id="PS51257">
    <property type="entry name" value="PROKAR_LIPOPROTEIN"/>
    <property type="match status" value="1"/>
</dbReference>
<keyword evidence="5" id="KW-1185">Reference proteome</keyword>
<dbReference type="Pfam" id="PF09922">
    <property type="entry name" value="LiaF-like_C"/>
    <property type="match status" value="1"/>
</dbReference>